<organism evidence="2 3">
    <name type="scientific">Cuscuta campestris</name>
    <dbReference type="NCBI Taxonomy" id="132261"/>
    <lineage>
        <taxon>Eukaryota</taxon>
        <taxon>Viridiplantae</taxon>
        <taxon>Streptophyta</taxon>
        <taxon>Embryophyta</taxon>
        <taxon>Tracheophyta</taxon>
        <taxon>Spermatophyta</taxon>
        <taxon>Magnoliopsida</taxon>
        <taxon>eudicotyledons</taxon>
        <taxon>Gunneridae</taxon>
        <taxon>Pentapetalae</taxon>
        <taxon>asterids</taxon>
        <taxon>lamiids</taxon>
        <taxon>Solanales</taxon>
        <taxon>Convolvulaceae</taxon>
        <taxon>Cuscuteae</taxon>
        <taxon>Cuscuta</taxon>
        <taxon>Cuscuta subgen. Grammica</taxon>
        <taxon>Cuscuta sect. Cleistogrammica</taxon>
    </lineage>
</organism>
<feature type="region of interest" description="Disordered" evidence="1">
    <location>
        <begin position="51"/>
        <end position="71"/>
    </location>
</feature>
<evidence type="ECO:0000313" key="3">
    <source>
        <dbReference type="Proteomes" id="UP000595140"/>
    </source>
</evidence>
<dbReference type="Proteomes" id="UP000595140">
    <property type="component" value="Unassembled WGS sequence"/>
</dbReference>
<accession>A0A484M1U0</accession>
<protein>
    <submittedName>
        <fullName evidence="2">Uncharacterized protein</fullName>
    </submittedName>
</protein>
<evidence type="ECO:0000313" key="2">
    <source>
        <dbReference type="EMBL" id="VFQ82733.1"/>
    </source>
</evidence>
<proteinExistence type="predicted"/>
<keyword evidence="3" id="KW-1185">Reference proteome</keyword>
<gene>
    <name evidence="2" type="ORF">CCAM_LOCUS24509</name>
</gene>
<evidence type="ECO:0000256" key="1">
    <source>
        <dbReference type="SAM" id="MobiDB-lite"/>
    </source>
</evidence>
<dbReference type="OrthoDB" id="1937157at2759"/>
<dbReference type="EMBL" id="OOIL02002423">
    <property type="protein sequence ID" value="VFQ82733.1"/>
    <property type="molecule type" value="Genomic_DNA"/>
</dbReference>
<reference evidence="2 3" key="1">
    <citation type="submission" date="2018-04" db="EMBL/GenBank/DDBJ databases">
        <authorList>
            <person name="Vogel A."/>
        </authorList>
    </citation>
    <scope>NUCLEOTIDE SEQUENCE [LARGE SCALE GENOMIC DNA]</scope>
</reference>
<name>A0A484M1U0_9ASTE</name>
<sequence>MKCLTTFCEAVGPRFIFERAADGSFVRRSATSMLNGKKAVQAAPINKKVVPAKPGVSKKGNGAGQLKLSKSVDVEDVEPEDMSLDILRAE</sequence>
<dbReference type="AlphaFoldDB" id="A0A484M1U0"/>